<dbReference type="GO" id="GO:0016705">
    <property type="term" value="F:oxidoreductase activity, acting on paired donors, with incorporation or reduction of molecular oxygen"/>
    <property type="evidence" value="ECO:0007669"/>
    <property type="project" value="InterPro"/>
</dbReference>
<evidence type="ECO:0000256" key="4">
    <source>
        <dbReference type="ARBA" id="ARBA00010617"/>
    </source>
</evidence>
<dbReference type="GO" id="GO:0020037">
    <property type="term" value="F:heme binding"/>
    <property type="evidence" value="ECO:0007669"/>
    <property type="project" value="InterPro"/>
</dbReference>
<dbReference type="InterPro" id="IPR036396">
    <property type="entry name" value="Cyt_P450_sf"/>
</dbReference>
<evidence type="ECO:0000256" key="3">
    <source>
        <dbReference type="ARBA" id="ARBA00005179"/>
    </source>
</evidence>
<evidence type="ECO:0000256" key="1">
    <source>
        <dbReference type="ARBA" id="ARBA00001971"/>
    </source>
</evidence>
<evidence type="ECO:0000313" key="17">
    <source>
        <dbReference type="Proteomes" id="UP000807115"/>
    </source>
</evidence>
<feature type="compositionally biased region" description="Basic residues" evidence="15">
    <location>
        <begin position="35"/>
        <end position="47"/>
    </location>
</feature>
<reference evidence="16" key="1">
    <citation type="journal article" date="2019" name="BMC Genomics">
        <title>A new reference genome for Sorghum bicolor reveals high levels of sequence similarity between sweet and grain genotypes: implications for the genetics of sugar metabolism.</title>
        <authorList>
            <person name="Cooper E.A."/>
            <person name="Brenton Z.W."/>
            <person name="Flinn B.S."/>
            <person name="Jenkins J."/>
            <person name="Shu S."/>
            <person name="Flowers D."/>
            <person name="Luo F."/>
            <person name="Wang Y."/>
            <person name="Xia P."/>
            <person name="Barry K."/>
            <person name="Daum C."/>
            <person name="Lipzen A."/>
            <person name="Yoshinaga Y."/>
            <person name="Schmutz J."/>
            <person name="Saski C."/>
            <person name="Vermerris W."/>
            <person name="Kresovich S."/>
        </authorList>
    </citation>
    <scope>NUCLEOTIDE SEQUENCE</scope>
</reference>
<keyword evidence="5 13" id="KW-0349">Heme</keyword>
<comment type="similarity">
    <text evidence="4 14">Belongs to the cytochrome P450 family.</text>
</comment>
<comment type="pathway">
    <text evidence="3">Secondary metabolite biosynthesis.</text>
</comment>
<evidence type="ECO:0000256" key="9">
    <source>
        <dbReference type="ARBA" id="ARBA00023002"/>
    </source>
</evidence>
<evidence type="ECO:0000313" key="16">
    <source>
        <dbReference type="EMBL" id="KAG0551084.1"/>
    </source>
</evidence>
<accession>A0A921S345</accession>
<dbReference type="Gene3D" id="1.10.630.10">
    <property type="entry name" value="Cytochrome P450"/>
    <property type="match status" value="1"/>
</dbReference>
<dbReference type="PRINTS" id="PR00385">
    <property type="entry name" value="P450"/>
</dbReference>
<evidence type="ECO:0000256" key="2">
    <source>
        <dbReference type="ARBA" id="ARBA00004370"/>
    </source>
</evidence>
<sequence length="542" mass="59351">MDAPPLLRLACTPLFGHVHQCQESEEAGAGAGAATRRRRRRRRRRRPSPTATFASSSAGAGPPPPPRRLAPARLPALRRLARKHGSDVMLLRLGAMPVLVVSSPRAAEAVLRTHDRVCASRPYSLVAEVVMYGPSDVGFAPYGDYWRRARKLITTHLLTVRRVQALRLAREQEVSAVMARIGEAAATGAAVDMGELLGSFANDLACRAVMGNSFRGEGRNKLFLELVSDTSPLLGGFNVEEFFPFVARFGVLSRAVRAKSERLRRRWDEQLDRLIQDHESTATASKTSKDDDEDDFIHILLSVRHEYGLSTEQMKAILLGVFFGGIGTGATALEFTVAELMRNPDVMKKLQAEVRSLVPNKAQGPVSDDNLRDMAYLRAVVKESLRLHPPTPILTAHFTMASCSVDGFAVPAGVGVLVNSWAIATDARFWEDPEAFAPERFVLDGGSAAGIDFRGADFRLLPFGSGRRMCPGMNFGVASVEAMLANLVHRFDWELPPGKAARDIDMAEVFGLVLQRKHKLLLVPRQPWCRMGASGRGLMAVA</sequence>
<dbReference type="InterPro" id="IPR001128">
    <property type="entry name" value="Cyt_P450"/>
</dbReference>
<organism evidence="16 17">
    <name type="scientific">Sorghum bicolor</name>
    <name type="common">Sorghum</name>
    <name type="synonym">Sorghum vulgare</name>
    <dbReference type="NCBI Taxonomy" id="4558"/>
    <lineage>
        <taxon>Eukaryota</taxon>
        <taxon>Viridiplantae</taxon>
        <taxon>Streptophyta</taxon>
        <taxon>Embryophyta</taxon>
        <taxon>Tracheophyta</taxon>
        <taxon>Spermatophyta</taxon>
        <taxon>Magnoliopsida</taxon>
        <taxon>Liliopsida</taxon>
        <taxon>Poales</taxon>
        <taxon>Poaceae</taxon>
        <taxon>PACMAD clade</taxon>
        <taxon>Panicoideae</taxon>
        <taxon>Andropogonodae</taxon>
        <taxon>Andropogoneae</taxon>
        <taxon>Sorghinae</taxon>
        <taxon>Sorghum</taxon>
    </lineage>
</organism>
<dbReference type="InterPro" id="IPR017972">
    <property type="entry name" value="Cyt_P450_CS"/>
</dbReference>
<evidence type="ECO:0000256" key="7">
    <source>
        <dbReference type="ARBA" id="ARBA00022723"/>
    </source>
</evidence>
<dbReference type="PANTHER" id="PTHR47955:SF14">
    <property type="entry name" value="OS01G0543600 PROTEIN"/>
    <property type="match status" value="1"/>
</dbReference>
<keyword evidence="10 13" id="KW-0408">Iron</keyword>
<comment type="subcellular location">
    <subcellularLocation>
        <location evidence="2">Membrane</location>
    </subcellularLocation>
</comment>
<feature type="region of interest" description="Disordered" evidence="15">
    <location>
        <begin position="23"/>
        <end position="70"/>
    </location>
</feature>
<dbReference type="GO" id="GO:0004497">
    <property type="term" value="F:monooxygenase activity"/>
    <property type="evidence" value="ECO:0007669"/>
    <property type="project" value="UniProtKB-KW"/>
</dbReference>
<dbReference type="Pfam" id="PF00067">
    <property type="entry name" value="p450"/>
    <property type="match status" value="1"/>
</dbReference>
<proteinExistence type="inferred from homology"/>
<comment type="cofactor">
    <cofactor evidence="1 13">
        <name>heme</name>
        <dbReference type="ChEBI" id="CHEBI:30413"/>
    </cofactor>
</comment>
<evidence type="ECO:0000256" key="6">
    <source>
        <dbReference type="ARBA" id="ARBA00022692"/>
    </source>
</evidence>
<evidence type="ECO:0000256" key="14">
    <source>
        <dbReference type="RuleBase" id="RU000461"/>
    </source>
</evidence>
<keyword evidence="11 14" id="KW-0503">Monooxygenase</keyword>
<dbReference type="AlphaFoldDB" id="A0A921S345"/>
<keyword evidence="7 13" id="KW-0479">Metal-binding</keyword>
<evidence type="ECO:0000256" key="12">
    <source>
        <dbReference type="ARBA" id="ARBA00023136"/>
    </source>
</evidence>
<evidence type="ECO:0000256" key="8">
    <source>
        <dbReference type="ARBA" id="ARBA00022989"/>
    </source>
</evidence>
<keyword evidence="12" id="KW-0472">Membrane</keyword>
<dbReference type="Proteomes" id="UP000807115">
    <property type="component" value="Chromosome 1"/>
</dbReference>
<dbReference type="FunFam" id="1.10.630.10:FF:000055">
    <property type="entry name" value="Cytochrome P450 71A26"/>
    <property type="match status" value="1"/>
</dbReference>
<dbReference type="SUPFAM" id="SSF48264">
    <property type="entry name" value="Cytochrome P450"/>
    <property type="match status" value="1"/>
</dbReference>
<keyword evidence="6" id="KW-0812">Transmembrane</keyword>
<dbReference type="EMBL" id="CM027680">
    <property type="protein sequence ID" value="KAG0551084.1"/>
    <property type="molecule type" value="Genomic_DNA"/>
</dbReference>
<evidence type="ECO:0000256" key="13">
    <source>
        <dbReference type="PIRSR" id="PIRSR602401-1"/>
    </source>
</evidence>
<comment type="caution">
    <text evidence="16">The sequence shown here is derived from an EMBL/GenBank/DDBJ whole genome shotgun (WGS) entry which is preliminary data.</text>
</comment>
<dbReference type="InterPro" id="IPR002401">
    <property type="entry name" value="Cyt_P450_E_grp-I"/>
</dbReference>
<name>A0A921S345_SORBI</name>
<gene>
    <name evidence="16" type="ORF">BDA96_01G393400</name>
</gene>
<protein>
    <submittedName>
        <fullName evidence="16">Uncharacterized protein</fullName>
    </submittedName>
</protein>
<dbReference type="GO" id="GO:0016020">
    <property type="term" value="C:membrane"/>
    <property type="evidence" value="ECO:0007669"/>
    <property type="project" value="UniProtKB-SubCell"/>
</dbReference>
<keyword evidence="9 14" id="KW-0560">Oxidoreductase</keyword>
<evidence type="ECO:0000256" key="15">
    <source>
        <dbReference type="SAM" id="MobiDB-lite"/>
    </source>
</evidence>
<feature type="compositionally biased region" description="Low complexity" evidence="15">
    <location>
        <begin position="48"/>
        <end position="60"/>
    </location>
</feature>
<dbReference type="CDD" id="cd11072">
    <property type="entry name" value="CYP71-like"/>
    <property type="match status" value="1"/>
</dbReference>
<evidence type="ECO:0000256" key="11">
    <source>
        <dbReference type="ARBA" id="ARBA00023033"/>
    </source>
</evidence>
<keyword evidence="8" id="KW-1133">Transmembrane helix</keyword>
<dbReference type="GO" id="GO:0005506">
    <property type="term" value="F:iron ion binding"/>
    <property type="evidence" value="ECO:0007669"/>
    <property type="project" value="InterPro"/>
</dbReference>
<dbReference type="PANTHER" id="PTHR47955">
    <property type="entry name" value="CYTOCHROME P450 FAMILY 71 PROTEIN"/>
    <property type="match status" value="1"/>
</dbReference>
<evidence type="ECO:0000256" key="5">
    <source>
        <dbReference type="ARBA" id="ARBA00022617"/>
    </source>
</evidence>
<dbReference type="PROSITE" id="PS00086">
    <property type="entry name" value="CYTOCHROME_P450"/>
    <property type="match status" value="1"/>
</dbReference>
<dbReference type="PRINTS" id="PR00463">
    <property type="entry name" value="EP450I"/>
</dbReference>
<reference evidence="16" key="2">
    <citation type="submission" date="2020-10" db="EMBL/GenBank/DDBJ databases">
        <authorList>
            <person name="Cooper E.A."/>
            <person name="Brenton Z.W."/>
            <person name="Flinn B.S."/>
            <person name="Jenkins J."/>
            <person name="Shu S."/>
            <person name="Flowers D."/>
            <person name="Luo F."/>
            <person name="Wang Y."/>
            <person name="Xia P."/>
            <person name="Barry K."/>
            <person name="Daum C."/>
            <person name="Lipzen A."/>
            <person name="Yoshinaga Y."/>
            <person name="Schmutz J."/>
            <person name="Saski C."/>
            <person name="Vermerris W."/>
            <person name="Kresovich S."/>
        </authorList>
    </citation>
    <scope>NUCLEOTIDE SEQUENCE</scope>
</reference>
<feature type="binding site" description="axial binding residue" evidence="13">
    <location>
        <position position="470"/>
    </location>
    <ligand>
        <name>heme</name>
        <dbReference type="ChEBI" id="CHEBI:30413"/>
    </ligand>
    <ligandPart>
        <name>Fe</name>
        <dbReference type="ChEBI" id="CHEBI:18248"/>
    </ligandPart>
</feature>
<evidence type="ECO:0000256" key="10">
    <source>
        <dbReference type="ARBA" id="ARBA00023004"/>
    </source>
</evidence>